<dbReference type="InterPro" id="IPR015424">
    <property type="entry name" value="PyrdxlP-dep_Trfase"/>
</dbReference>
<evidence type="ECO:0000256" key="7">
    <source>
        <dbReference type="ARBA" id="ARBA00022714"/>
    </source>
</evidence>
<dbReference type="GO" id="GO:0051537">
    <property type="term" value="F:2 iron, 2 sulfur cluster binding"/>
    <property type="evidence" value="ECO:0007669"/>
    <property type="project" value="UniProtKB-KW"/>
</dbReference>
<evidence type="ECO:0000256" key="12">
    <source>
        <dbReference type="ARBA" id="ARBA00050776"/>
    </source>
</evidence>
<dbReference type="InterPro" id="IPR015421">
    <property type="entry name" value="PyrdxlP-dep_Trfase_major"/>
</dbReference>
<dbReference type="FunFam" id="3.40.640.10:FF:000003">
    <property type="entry name" value="Cysteine desulfurase IscS"/>
    <property type="match status" value="1"/>
</dbReference>
<dbReference type="PIRSF" id="PIRSF005572">
    <property type="entry name" value="NifS"/>
    <property type="match status" value="1"/>
</dbReference>
<comment type="catalytic activity">
    <reaction evidence="12">
        <text>(sulfur carrier)-H + L-cysteine = (sulfur carrier)-SH + L-alanine</text>
        <dbReference type="Rhea" id="RHEA:43892"/>
        <dbReference type="Rhea" id="RHEA-COMP:14737"/>
        <dbReference type="Rhea" id="RHEA-COMP:14739"/>
        <dbReference type="ChEBI" id="CHEBI:29917"/>
        <dbReference type="ChEBI" id="CHEBI:35235"/>
        <dbReference type="ChEBI" id="CHEBI:57972"/>
        <dbReference type="ChEBI" id="CHEBI:64428"/>
        <dbReference type="EC" id="2.8.1.7"/>
    </reaction>
</comment>
<evidence type="ECO:0000256" key="11">
    <source>
        <dbReference type="ARBA" id="ARBA00023014"/>
    </source>
</evidence>
<keyword evidence="15" id="KW-0456">Lyase</keyword>
<comment type="function">
    <text evidence="2">Catalyzes the removal of elemental sulfur atoms from cysteine to produce alanine. Seems to participate in the biosynthesis of the nitrogenase metalloclusters by providing the inorganic sulfur required for the Fe-S core formation.</text>
</comment>
<dbReference type="InterPro" id="IPR000192">
    <property type="entry name" value="Aminotrans_V_dom"/>
</dbReference>
<evidence type="ECO:0000256" key="3">
    <source>
        <dbReference type="ARBA" id="ARBA00006490"/>
    </source>
</evidence>
<feature type="domain" description="Aminotransferase class V" evidence="14">
    <location>
        <begin position="52"/>
        <end position="424"/>
    </location>
</feature>
<dbReference type="AlphaFoldDB" id="A0AAC9KD83"/>
<evidence type="ECO:0000313" key="16">
    <source>
        <dbReference type="Proteomes" id="UP000182373"/>
    </source>
</evidence>
<evidence type="ECO:0000256" key="9">
    <source>
        <dbReference type="ARBA" id="ARBA00022898"/>
    </source>
</evidence>
<name>A0AAC9KD83_9PROT</name>
<dbReference type="Gene3D" id="3.40.640.10">
    <property type="entry name" value="Type I PLP-dependent aspartate aminotransferase-like (Major domain)"/>
    <property type="match status" value="1"/>
</dbReference>
<comment type="similarity">
    <text evidence="3">Belongs to the class-V pyridoxal-phosphate-dependent aminotransferase family. NifS/IscS subfamily.</text>
</comment>
<evidence type="ECO:0000256" key="4">
    <source>
        <dbReference type="ARBA" id="ARBA00012239"/>
    </source>
</evidence>
<gene>
    <name evidence="15" type="ORF">GbCGDNIH9_1943</name>
</gene>
<dbReference type="Pfam" id="PF00266">
    <property type="entry name" value="Aminotran_5"/>
    <property type="match status" value="1"/>
</dbReference>
<dbReference type="Proteomes" id="UP000182373">
    <property type="component" value="Chromosome"/>
</dbReference>
<proteinExistence type="inferred from homology"/>
<dbReference type="Gene3D" id="3.90.1150.10">
    <property type="entry name" value="Aspartate Aminotransferase, domain 1"/>
    <property type="match status" value="1"/>
</dbReference>
<keyword evidence="7" id="KW-0001">2Fe-2S</keyword>
<keyword evidence="10" id="KW-0408">Iron</keyword>
<dbReference type="PANTHER" id="PTHR11601">
    <property type="entry name" value="CYSTEINE DESULFURYLASE FAMILY MEMBER"/>
    <property type="match status" value="1"/>
</dbReference>
<dbReference type="PROSITE" id="PS00595">
    <property type="entry name" value="AA_TRANSFER_CLASS_5"/>
    <property type="match status" value="1"/>
</dbReference>
<dbReference type="InterPro" id="IPR016454">
    <property type="entry name" value="Cysteine_dSase"/>
</dbReference>
<evidence type="ECO:0000256" key="1">
    <source>
        <dbReference type="ARBA" id="ARBA00001933"/>
    </source>
</evidence>
<keyword evidence="6 15" id="KW-0808">Transferase</keyword>
<evidence type="ECO:0000313" key="15">
    <source>
        <dbReference type="EMBL" id="APH55258.1"/>
    </source>
</evidence>
<dbReference type="GO" id="GO:0031071">
    <property type="term" value="F:cysteine desulfurase activity"/>
    <property type="evidence" value="ECO:0007669"/>
    <property type="project" value="UniProtKB-EC"/>
</dbReference>
<evidence type="ECO:0000256" key="5">
    <source>
        <dbReference type="ARBA" id="ARBA00013558"/>
    </source>
</evidence>
<evidence type="ECO:0000259" key="14">
    <source>
        <dbReference type="Pfam" id="PF00266"/>
    </source>
</evidence>
<dbReference type="PANTHER" id="PTHR11601:SF34">
    <property type="entry name" value="CYSTEINE DESULFURASE"/>
    <property type="match status" value="1"/>
</dbReference>
<keyword evidence="8" id="KW-0479">Metal-binding</keyword>
<evidence type="ECO:0000256" key="2">
    <source>
        <dbReference type="ARBA" id="ARBA00003120"/>
    </source>
</evidence>
<dbReference type="EMBL" id="CP018191">
    <property type="protein sequence ID" value="APH55258.1"/>
    <property type="molecule type" value="Genomic_DNA"/>
</dbReference>
<evidence type="ECO:0000256" key="13">
    <source>
        <dbReference type="RuleBase" id="RU004504"/>
    </source>
</evidence>
<accession>A0AAC9KD83</accession>
<sequence>MERDRGGGAGIYGCLCHHGCPVEGRAVFFALSFLCVSSHIGPVMSLPDTPLYLDYQATTPCDPRVVQAMVPLWTEMSANPHSTAHESGQKVAGLVEQARDSVAALIGAEAREIVFTSGATEANNLAIKGAARFALHHAPSAPRRIITVATEHKCVLESVHDLAREGFEPVILPVGADGLLDPQVLREALTLPALLVSVMTVNNETGVIQDIATLSRLAHERGALFHTDAAQAAGKIPFSVGSGEARIDLMSLSAHKMYGPKGIGALYVRRRPRIRLEPLFSGGGQERGLRSGTLPAPLIVGFGAACAIARQEGEAEAVRIAGLRDRLLSLLRQAVPGVSVNGSLEQRVAGNLNVAFPPDIARDRTAQQVMAALPWLAMSTGSACTSAEVEPSYVLRAMGVSGAQAARSLRLGIGRYTSAADVDRAVAALAQVWRDGLSISLCQDAT</sequence>
<dbReference type="InterPro" id="IPR020578">
    <property type="entry name" value="Aminotrans_V_PyrdxlP_BS"/>
</dbReference>
<evidence type="ECO:0000256" key="8">
    <source>
        <dbReference type="ARBA" id="ARBA00022723"/>
    </source>
</evidence>
<reference evidence="16" key="1">
    <citation type="submission" date="2016-11" db="EMBL/GenBank/DDBJ databases">
        <title>Comparative genomic and phenotypic analysis of Granulibacter bethesdensis clinical isolates from patients with chronic granulomatous disease.</title>
        <authorList>
            <person name="Zarember K.A."/>
            <person name="Porcella S.F."/>
            <person name="Chu J."/>
            <person name="Ding L."/>
            <person name="Dahlstrom E."/>
            <person name="Barbian K."/>
            <person name="Martens C."/>
            <person name="Sykora L."/>
            <person name="Kramer S."/>
            <person name="Pettinato A.M."/>
            <person name="Hong H."/>
            <person name="Wald G."/>
            <person name="Berg L.J."/>
            <person name="Rogge L.S."/>
            <person name="Greenberg D.E."/>
            <person name="Falcone E.L."/>
            <person name="Neves J.F."/>
            <person name="Simoes M.J."/>
            <person name="Casal M."/>
            <person name="Rodriguez-Lopez F.C."/>
            <person name="Zelazny A."/>
            <person name="Gallin J.I."/>
            <person name="Holland S.M."/>
        </authorList>
    </citation>
    <scope>NUCLEOTIDE SEQUENCE [LARGE SCALE GENOMIC DNA]</scope>
    <source>
        <strain evidence="16">NIH9.1</strain>
    </source>
</reference>
<dbReference type="SUPFAM" id="SSF53383">
    <property type="entry name" value="PLP-dependent transferases"/>
    <property type="match status" value="1"/>
</dbReference>
<keyword evidence="9" id="KW-0663">Pyridoxal phosphate</keyword>
<organism evidence="15 16">
    <name type="scientific">Granulibacter bethesdensis</name>
    <dbReference type="NCBI Taxonomy" id="364410"/>
    <lineage>
        <taxon>Bacteria</taxon>
        <taxon>Pseudomonadati</taxon>
        <taxon>Pseudomonadota</taxon>
        <taxon>Alphaproteobacteria</taxon>
        <taxon>Acetobacterales</taxon>
        <taxon>Acetobacteraceae</taxon>
        <taxon>Granulibacter</taxon>
    </lineage>
</organism>
<comment type="cofactor">
    <cofactor evidence="1 13">
        <name>pyridoxal 5'-phosphate</name>
        <dbReference type="ChEBI" id="CHEBI:597326"/>
    </cofactor>
</comment>
<evidence type="ECO:0000256" key="10">
    <source>
        <dbReference type="ARBA" id="ARBA00023004"/>
    </source>
</evidence>
<dbReference type="GO" id="GO:0016829">
    <property type="term" value="F:lyase activity"/>
    <property type="evidence" value="ECO:0007669"/>
    <property type="project" value="UniProtKB-KW"/>
</dbReference>
<dbReference type="EC" id="2.8.1.7" evidence="4"/>
<dbReference type="InterPro" id="IPR015422">
    <property type="entry name" value="PyrdxlP-dep_Trfase_small"/>
</dbReference>
<dbReference type="GO" id="GO:0046872">
    <property type="term" value="F:metal ion binding"/>
    <property type="evidence" value="ECO:0007669"/>
    <property type="project" value="UniProtKB-KW"/>
</dbReference>
<evidence type="ECO:0000256" key="6">
    <source>
        <dbReference type="ARBA" id="ARBA00022679"/>
    </source>
</evidence>
<keyword evidence="11" id="KW-0411">Iron-sulfur</keyword>
<protein>
    <recommendedName>
        <fullName evidence="5">Cysteine desulfurase</fullName>
        <ecNumber evidence="4">2.8.1.7</ecNumber>
    </recommendedName>
</protein>